<dbReference type="GO" id="GO:0005634">
    <property type="term" value="C:nucleus"/>
    <property type="evidence" value="ECO:0007669"/>
    <property type="project" value="TreeGrafter"/>
</dbReference>
<feature type="region of interest" description="Disordered" evidence="7">
    <location>
        <begin position="49"/>
        <end position="139"/>
    </location>
</feature>
<feature type="compositionally biased region" description="Polar residues" evidence="7">
    <location>
        <begin position="392"/>
        <end position="401"/>
    </location>
</feature>
<comment type="caution">
    <text evidence="9">The sequence shown here is derived from an EMBL/GenBank/DDBJ whole genome shotgun (WGS) entry which is preliminary data.</text>
</comment>
<feature type="compositionally biased region" description="Low complexity" evidence="7">
    <location>
        <begin position="572"/>
        <end position="589"/>
    </location>
</feature>
<dbReference type="InterPro" id="IPR008271">
    <property type="entry name" value="Ser/Thr_kinase_AS"/>
</dbReference>
<evidence type="ECO:0000256" key="1">
    <source>
        <dbReference type="ARBA" id="ARBA00022679"/>
    </source>
</evidence>
<name>A0A427XD28_9TREE</name>
<dbReference type="EMBL" id="RSCE01000021">
    <property type="protein sequence ID" value="RSH76755.1"/>
    <property type="molecule type" value="Genomic_DNA"/>
</dbReference>
<dbReference type="AlphaFoldDB" id="A0A427XD28"/>
<keyword evidence="1" id="KW-0808">Transferase</keyword>
<dbReference type="GO" id="GO:0005524">
    <property type="term" value="F:ATP binding"/>
    <property type="evidence" value="ECO:0007669"/>
    <property type="project" value="UniProtKB-UniRule"/>
</dbReference>
<dbReference type="GO" id="GO:0004672">
    <property type="term" value="F:protein kinase activity"/>
    <property type="evidence" value="ECO:0007669"/>
    <property type="project" value="InterPro"/>
</dbReference>
<feature type="binding site" evidence="6">
    <location>
        <position position="709"/>
    </location>
    <ligand>
        <name>ATP</name>
        <dbReference type="ChEBI" id="CHEBI:30616"/>
    </ligand>
</feature>
<accession>A0A427XD28</accession>
<keyword evidence="3" id="KW-0418">Kinase</keyword>
<dbReference type="PROSITE" id="PS00108">
    <property type="entry name" value="PROTEIN_KINASE_ST"/>
    <property type="match status" value="1"/>
</dbReference>
<feature type="region of interest" description="Disordered" evidence="7">
    <location>
        <begin position="338"/>
        <end position="364"/>
    </location>
</feature>
<feature type="region of interest" description="Disordered" evidence="7">
    <location>
        <begin position="528"/>
        <end position="669"/>
    </location>
</feature>
<evidence type="ECO:0000256" key="4">
    <source>
        <dbReference type="ARBA" id="ARBA00022840"/>
    </source>
</evidence>
<dbReference type="PANTHER" id="PTHR11042">
    <property type="entry name" value="EUKARYOTIC TRANSLATION INITIATION FACTOR 2-ALPHA KINASE EIF2-ALPHA KINASE -RELATED"/>
    <property type="match status" value="1"/>
</dbReference>
<feature type="region of interest" description="Disordered" evidence="7">
    <location>
        <begin position="284"/>
        <end position="321"/>
    </location>
</feature>
<reference evidence="9 10" key="1">
    <citation type="submission" date="2018-11" db="EMBL/GenBank/DDBJ databases">
        <title>Genome sequence of Apiotrichum porosum DSM 27194.</title>
        <authorList>
            <person name="Aliyu H."/>
            <person name="Gorte O."/>
            <person name="Ochsenreither K."/>
        </authorList>
    </citation>
    <scope>NUCLEOTIDE SEQUENCE [LARGE SCALE GENOMIC DNA]</scope>
    <source>
        <strain evidence="9 10">DSM 27194</strain>
    </source>
</reference>
<dbReference type="Proteomes" id="UP000279236">
    <property type="component" value="Unassembled WGS sequence"/>
</dbReference>
<dbReference type="OrthoDB" id="5337378at2759"/>
<dbReference type="STRING" id="105984.A0A427XD28"/>
<dbReference type="RefSeq" id="XP_028471902.1">
    <property type="nucleotide sequence ID" value="XM_028620860.1"/>
</dbReference>
<dbReference type="InterPro" id="IPR000719">
    <property type="entry name" value="Prot_kinase_dom"/>
</dbReference>
<feature type="domain" description="Protein kinase" evidence="8">
    <location>
        <begin position="679"/>
        <end position="952"/>
    </location>
</feature>
<evidence type="ECO:0000256" key="5">
    <source>
        <dbReference type="ARBA" id="ARBA00037982"/>
    </source>
</evidence>
<organism evidence="9 10">
    <name type="scientific">Apiotrichum porosum</name>
    <dbReference type="NCBI Taxonomy" id="105984"/>
    <lineage>
        <taxon>Eukaryota</taxon>
        <taxon>Fungi</taxon>
        <taxon>Dikarya</taxon>
        <taxon>Basidiomycota</taxon>
        <taxon>Agaricomycotina</taxon>
        <taxon>Tremellomycetes</taxon>
        <taxon>Trichosporonales</taxon>
        <taxon>Trichosporonaceae</taxon>
        <taxon>Apiotrichum</taxon>
    </lineage>
</organism>
<dbReference type="SMART" id="SM00220">
    <property type="entry name" value="S_TKc"/>
    <property type="match status" value="1"/>
</dbReference>
<dbReference type="GO" id="GO:0005737">
    <property type="term" value="C:cytoplasm"/>
    <property type="evidence" value="ECO:0007669"/>
    <property type="project" value="TreeGrafter"/>
</dbReference>
<dbReference type="GeneID" id="39589876"/>
<dbReference type="Pfam" id="PF00069">
    <property type="entry name" value="Pkinase"/>
    <property type="match status" value="1"/>
</dbReference>
<keyword evidence="2 6" id="KW-0547">Nucleotide-binding</keyword>
<protein>
    <recommendedName>
        <fullName evidence="8">Protein kinase domain-containing protein</fullName>
    </recommendedName>
</protein>
<dbReference type="PANTHER" id="PTHR11042:SF189">
    <property type="entry name" value="PROTEIN KINASE DOMAIN-CONTAINING PROTEIN"/>
    <property type="match status" value="1"/>
</dbReference>
<proteinExistence type="inferred from homology"/>
<evidence type="ECO:0000313" key="9">
    <source>
        <dbReference type="EMBL" id="RSH76755.1"/>
    </source>
</evidence>
<dbReference type="PROSITE" id="PS00107">
    <property type="entry name" value="PROTEIN_KINASE_ATP"/>
    <property type="match status" value="1"/>
</dbReference>
<evidence type="ECO:0000256" key="7">
    <source>
        <dbReference type="SAM" id="MobiDB-lite"/>
    </source>
</evidence>
<feature type="compositionally biased region" description="Low complexity" evidence="7">
    <location>
        <begin position="342"/>
        <end position="364"/>
    </location>
</feature>
<dbReference type="InterPro" id="IPR011009">
    <property type="entry name" value="Kinase-like_dom_sf"/>
</dbReference>
<feature type="region of interest" description="Disordered" evidence="7">
    <location>
        <begin position="386"/>
        <end position="418"/>
    </location>
</feature>
<feature type="compositionally biased region" description="Basic residues" evidence="7">
    <location>
        <begin position="651"/>
        <end position="660"/>
    </location>
</feature>
<feature type="region of interest" description="Disordered" evidence="7">
    <location>
        <begin position="155"/>
        <end position="199"/>
    </location>
</feature>
<comment type="similarity">
    <text evidence="5">Belongs to the protein kinase superfamily. Ser/Thr protein kinase family. GCN2 subfamily.</text>
</comment>
<keyword evidence="4 6" id="KW-0067">ATP-binding</keyword>
<dbReference type="InterPro" id="IPR017441">
    <property type="entry name" value="Protein_kinase_ATP_BS"/>
</dbReference>
<gene>
    <name evidence="9" type="ORF">EHS24_005333</name>
</gene>
<keyword evidence="10" id="KW-1185">Reference proteome</keyword>
<evidence type="ECO:0000259" key="8">
    <source>
        <dbReference type="PROSITE" id="PS50011"/>
    </source>
</evidence>
<evidence type="ECO:0000256" key="6">
    <source>
        <dbReference type="PROSITE-ProRule" id="PRU10141"/>
    </source>
</evidence>
<dbReference type="Gene3D" id="1.10.510.10">
    <property type="entry name" value="Transferase(Phosphotransferase) domain 1"/>
    <property type="match status" value="1"/>
</dbReference>
<dbReference type="InterPro" id="IPR050339">
    <property type="entry name" value="CC_SR_Kinase"/>
</dbReference>
<sequence>MPYDVNMAEGSSAVLRPRRTTQRPASWFMPSTTSLAALAVAGATEGALSTPAESTANPFRTGGFQAPPPTSFRSPASSIKGKHKLSPSPSPRNHDYDFVISSPRPGPPSLQIMAYSPSKGGDKDAGSSSPVPADSPTPAYNMATAAAKLRLADDDSPIRHVPGHSRSLAAARSRDDLFSPKARGSPGSARHQSLVLDDHDEPPIPLHSQVSHTPLFTTLRTSQSQDCSPWRMPNTTRIPRLSVSHPIRPRKANDRAGGLAQKKAVSLGDIQVDNVGDSPFGSAFVHGRKPRSSLGNLPVGFSGRQRRSAGPLSEQSISRSVGHKSGLSLSLSQGLAPMPDFSTSNSSISSSSTTSITPPASAESMFENVKPNPEVFEAAASGIKQKFKPRDSSSSNLTVTTAEEDRVKMPPPSVLRVNTLPVAGPSVKRARSLGHRPDGDEAEAEMLAAAMLASQPEPTLASKLTNFGVHGDDKLTMPGTPVKRNAFNLTHPRSSGRVVMSISQPVLGSDGSPSAVFSATPFFPPPSTRKALGNVPHLTVTTTSSPDSAMDTDEASPTTHLGSASKAPQVATRLNLLRRLGSTGGSSSLECSEDEGTPTKGGSDRHAMSSSYGGTPTPSPKAVSMLMAPNTQPKDTGVVPRLSLPTFGTTKSRRVRHRQSHPVAPPNLPEEDDIFESRFVVMHPLGKGAFSTVLQVQERFGDGVYAVKKTRGVFDGVMDRLRHLEEIDVLRHLSKDPNPHIIRFVDAWEQNRQLYIQTEACVGSLAAFLEVFGHENERLDEARVWKMVRDLSDGIHHIHSHGVIHFDIKPDNILVAADRTLKLADFGLATRWPRLSPAEIIEGSGLGGSIGVWKEDKLEREGDRIYMPPEMLRGVFVMAADIFSFGLVVLESAMNIYLPDGGPSWHALRENNFTWLDLSPLSPALTDLIVSCMNADPQQRPSIEHIVEHPIIQRTLTGGAALAPEDPRWLVDVLAGTGSTLRPALGGLDGEGDVVMGDA</sequence>
<dbReference type="SUPFAM" id="SSF56112">
    <property type="entry name" value="Protein kinase-like (PK-like)"/>
    <property type="match status" value="1"/>
</dbReference>
<evidence type="ECO:0000313" key="10">
    <source>
        <dbReference type="Proteomes" id="UP000279236"/>
    </source>
</evidence>
<evidence type="ECO:0000256" key="3">
    <source>
        <dbReference type="ARBA" id="ARBA00022777"/>
    </source>
</evidence>
<evidence type="ECO:0000256" key="2">
    <source>
        <dbReference type="ARBA" id="ARBA00022741"/>
    </source>
</evidence>
<dbReference type="PROSITE" id="PS50011">
    <property type="entry name" value="PROTEIN_KINASE_DOM"/>
    <property type="match status" value="1"/>
</dbReference>
<dbReference type="Gene3D" id="3.30.200.20">
    <property type="entry name" value="Phosphorylase Kinase, domain 1"/>
    <property type="match status" value="1"/>
</dbReference>